<dbReference type="OMA" id="RPVMLCV"/>
<sequence length="196" mass="22759">MQISPSIISTVEETEIITEKKVNLIKNEPDNFHIWNKNSTENIFAGFNSAQTKKRSVIRPVMLCVKYNNELVYDISDTSDNEFIIIDENMPVSFNELTSAVKESMRIEKVVIQILEKNENLLKSKIFITTKDKNFYISKKRLLGEILKTQRKIERIRPLIMLSVQLPLENQIKKLCTLKVIADKMYSDEPSIFITT</sequence>
<dbReference type="OrthoDB" id="2187965at2759"/>
<evidence type="ECO:0000313" key="2">
    <source>
        <dbReference type="Proteomes" id="UP000002872"/>
    </source>
</evidence>
<dbReference type="Proteomes" id="UP000002872">
    <property type="component" value="Unassembled WGS sequence"/>
</dbReference>
<dbReference type="InParanoid" id="I3EGU5"/>
<protein>
    <submittedName>
        <fullName evidence="1">Uncharacterized protein</fullName>
    </submittedName>
</protein>
<dbReference type="VEuPathDB" id="MicrosporidiaDB:NEQG_01132"/>
<dbReference type="AlphaFoldDB" id="I3EGU5"/>
<reference evidence="1" key="1">
    <citation type="submission" date="2011-01" db="EMBL/GenBank/DDBJ databases">
        <title>The Genome Sequence of Nematocida parisii strain ERTm3.</title>
        <authorList>
            <consortium name="The Broad Institute Genome Sequencing Platform"/>
            <consortium name="The Broad Institute Genome Sequencing Center for Infectious Disease"/>
            <person name="Cuomo C."/>
            <person name="Troemel E."/>
            <person name="Young S.K."/>
            <person name="Zeng Q."/>
            <person name="Gargeya S."/>
            <person name="Fitzgerald M."/>
            <person name="Haas B."/>
            <person name="Abouelleil A."/>
            <person name="Alvarado L."/>
            <person name="Arachchi H.M."/>
            <person name="Berlin A."/>
            <person name="Chapman S.B."/>
            <person name="Gearin G."/>
            <person name="Goldberg J."/>
            <person name="Griggs A."/>
            <person name="Gujja S."/>
            <person name="Hansen M."/>
            <person name="Heiman D."/>
            <person name="Howarth C."/>
            <person name="Larimer J."/>
            <person name="Lui A."/>
            <person name="MacDonald P.J.P."/>
            <person name="McCowen C."/>
            <person name="Montmayeur A."/>
            <person name="Murphy C."/>
            <person name="Neiman D."/>
            <person name="Pearson M."/>
            <person name="Priest M."/>
            <person name="Roberts A."/>
            <person name="Saif S."/>
            <person name="Shea T."/>
            <person name="Sisk P."/>
            <person name="Stolte C."/>
            <person name="Sykes S."/>
            <person name="Wortman J."/>
            <person name="Nusbaum C."/>
            <person name="Birren B."/>
        </authorList>
    </citation>
    <scope>NUCLEOTIDE SEQUENCE</scope>
    <source>
        <strain evidence="1">ERTm3</strain>
    </source>
</reference>
<name>I3EGU5_NEMP3</name>
<accession>I3EGU5</accession>
<gene>
    <name evidence="1" type="ORF">NEQG_01132</name>
</gene>
<dbReference type="HOGENOM" id="CLU_1390581_0_0_1"/>
<proteinExistence type="predicted"/>
<dbReference type="EMBL" id="GL870878">
    <property type="protein sequence ID" value="EIJ88442.1"/>
    <property type="molecule type" value="Genomic_DNA"/>
</dbReference>
<evidence type="ECO:0000313" key="1">
    <source>
        <dbReference type="EMBL" id="EIJ88442.1"/>
    </source>
</evidence>
<keyword evidence="2" id="KW-1185">Reference proteome</keyword>
<organism evidence="1 2">
    <name type="scientific">Nematocida parisii (strain ERTm3)</name>
    <name type="common">Nematode killer fungus</name>
    <dbReference type="NCBI Taxonomy" id="935791"/>
    <lineage>
        <taxon>Eukaryota</taxon>
        <taxon>Fungi</taxon>
        <taxon>Fungi incertae sedis</taxon>
        <taxon>Microsporidia</taxon>
        <taxon>Nematocida</taxon>
    </lineage>
</organism>